<dbReference type="EMBL" id="RXIC02000019">
    <property type="protein sequence ID" value="KAB1225482.1"/>
    <property type="molecule type" value="Genomic_DNA"/>
</dbReference>
<dbReference type="GO" id="GO:0042594">
    <property type="term" value="P:response to starvation"/>
    <property type="evidence" value="ECO:0007669"/>
    <property type="project" value="TreeGrafter"/>
</dbReference>
<accession>A0A6A1WJL7</accession>
<dbReference type="SUPFAM" id="SSF50978">
    <property type="entry name" value="WD40 repeat-like"/>
    <property type="match status" value="1"/>
</dbReference>
<dbReference type="SMART" id="SM00320">
    <property type="entry name" value="WD40"/>
    <property type="match status" value="3"/>
</dbReference>
<dbReference type="FunFam" id="2.130.10.10:FF:001427">
    <property type="entry name" value="Breast carcinoma-amplified sequence 3"/>
    <property type="match status" value="1"/>
</dbReference>
<dbReference type="PANTHER" id="PTHR13268:SF7">
    <property type="entry name" value="AUTOPHAGY-RELATED PROTEIN 18F"/>
    <property type="match status" value="1"/>
</dbReference>
<evidence type="ECO:0000256" key="2">
    <source>
        <dbReference type="SAM" id="MobiDB-lite"/>
    </source>
</evidence>
<protein>
    <submittedName>
        <fullName evidence="6">Autophagy-related protein 18f</fullName>
    </submittedName>
</protein>
<dbReference type="AlphaFoldDB" id="A0A6A1WJL7"/>
<evidence type="ECO:0000256" key="3">
    <source>
        <dbReference type="SAM" id="SignalP"/>
    </source>
</evidence>
<feature type="region of interest" description="Disordered" evidence="2">
    <location>
        <begin position="844"/>
        <end position="873"/>
    </location>
</feature>
<dbReference type="InterPro" id="IPR048382">
    <property type="entry name" value="BCAS3_WD40"/>
</dbReference>
<dbReference type="InterPro" id="IPR022175">
    <property type="entry name" value="BCAS3_dom"/>
</dbReference>
<evidence type="ECO:0000313" key="6">
    <source>
        <dbReference type="EMBL" id="KAB1225482.1"/>
    </source>
</evidence>
<dbReference type="Pfam" id="PF21034">
    <property type="entry name" value="BCAS3_WD40"/>
    <property type="match status" value="1"/>
</dbReference>
<proteinExistence type="predicted"/>
<feature type="domain" description="BCAS3 WD40" evidence="5">
    <location>
        <begin position="204"/>
        <end position="503"/>
    </location>
</feature>
<evidence type="ECO:0000313" key="7">
    <source>
        <dbReference type="Proteomes" id="UP000516437"/>
    </source>
</evidence>
<dbReference type="PANTHER" id="PTHR13268">
    <property type="entry name" value="BREAST CARCINOMA AMPLIFIED SEQUENCE 3"/>
    <property type="match status" value="1"/>
</dbReference>
<organism evidence="6 7">
    <name type="scientific">Morella rubra</name>
    <name type="common">Chinese bayberry</name>
    <dbReference type="NCBI Taxonomy" id="262757"/>
    <lineage>
        <taxon>Eukaryota</taxon>
        <taxon>Viridiplantae</taxon>
        <taxon>Streptophyta</taxon>
        <taxon>Embryophyta</taxon>
        <taxon>Tracheophyta</taxon>
        <taxon>Spermatophyta</taxon>
        <taxon>Magnoliopsida</taxon>
        <taxon>eudicotyledons</taxon>
        <taxon>Gunneridae</taxon>
        <taxon>Pentapetalae</taxon>
        <taxon>rosids</taxon>
        <taxon>fabids</taxon>
        <taxon>Fagales</taxon>
        <taxon>Myricaceae</taxon>
        <taxon>Morella</taxon>
    </lineage>
</organism>
<evidence type="ECO:0000259" key="4">
    <source>
        <dbReference type="Pfam" id="PF12490"/>
    </source>
</evidence>
<sequence length="915" mass="98875">MIEGDIGESAILLFRVLSIFLSLVSGMRNDGHKQQQGGVPRSGRPSGFIPSSFRAISSYLRIVSSGASTVARSAASVASSIVDRDDGGNHDQVNWAGFDKLEGEGDVVRQVLLLAYRSGFQVWDVEDADNVRDLVSRHDGPVSFLQMLPKPIESKRLQSKFADSHPLLVVCADGSVSIGNNILDGSATPSNESFTNGHEPLNGSSSPTAVRFYSLRSQSYVHVLKFRSVVYSVRCSSRVVAVSQAAQIHCFDATTLEREYTILTNSIVTACPGSGGIGYGPLAVGPRWLAYSGSPVVVSNSGRVSPQHLTSSGSFPGFPSNGSIVAHYAKESSKQLAAGIVTLGDMGYKKLSRYCSELLPDNTSTQLGNPGWKGNGTVNIHLTDAENVGMVIVRDIVSKAVIAQFRAHKSPISALCFDPSGTLLVTASVQGHNINVFKIMPELPGSCSASDAGASYVHLYRLQRGFTNAVIQDISFSDDSNWIMISSSRGTSHLFAINPLGGSVNFQPADANFTIKNSGLAIMTNPAVRWPPNQLSLSEAGPPVTLSVVSRIRNGSNGWRGTVSGAAAAATGRMSSLSGAIASSFHKCRGNTSYMDCNNSKAKYHLLVFSPSGSMIQYVLRSPICVDPTAIVSVLRTAPESPPECDARLVIEAIQKWNICQKHNRREREDNIDIYGENGNSDTNKVYSKGVKKGNSIYPEVGSTFLKAKVSPEEKHHFYISEAELQMHQPRTPLWVKPEIYFQTMIVEGTDKNEENGSGGEIEVERIPTRMIEARSKGLVPVFDYLPTPKIQPTRNPALDSNVSGQLQYQRSGLSANGRFSCGSSSGSLNSMTDSGALPAEFQNEVEETESDGPRMPVDNKGFVNTDESPKTKTRLEIVNNKESLTMDAQLKFVYSNKEGLKMENHSEDEVGEFD</sequence>
<dbReference type="InterPro" id="IPR045142">
    <property type="entry name" value="BCAS3-like"/>
</dbReference>
<dbReference type="InterPro" id="IPR001680">
    <property type="entry name" value="WD40_rpt"/>
</dbReference>
<feature type="domain" description="BCAS3" evidence="4">
    <location>
        <begin position="641"/>
        <end position="784"/>
    </location>
</feature>
<feature type="signal peptide" evidence="3">
    <location>
        <begin position="1"/>
        <end position="26"/>
    </location>
</feature>
<reference evidence="6 7" key="1">
    <citation type="journal article" date="2019" name="Plant Biotechnol. J.">
        <title>The red bayberry genome and genetic basis of sex determination.</title>
        <authorList>
            <person name="Jia H.M."/>
            <person name="Jia H.J."/>
            <person name="Cai Q.L."/>
            <person name="Wang Y."/>
            <person name="Zhao H.B."/>
            <person name="Yang W.F."/>
            <person name="Wang G.Y."/>
            <person name="Li Y.H."/>
            <person name="Zhan D.L."/>
            <person name="Shen Y.T."/>
            <person name="Niu Q.F."/>
            <person name="Chang L."/>
            <person name="Qiu J."/>
            <person name="Zhao L."/>
            <person name="Xie H.B."/>
            <person name="Fu W.Y."/>
            <person name="Jin J."/>
            <person name="Li X.W."/>
            <person name="Jiao Y."/>
            <person name="Zhou C.C."/>
            <person name="Tu T."/>
            <person name="Chai C.Y."/>
            <person name="Gao J.L."/>
            <person name="Fan L.J."/>
            <person name="van de Weg E."/>
            <person name="Wang J.Y."/>
            <person name="Gao Z.S."/>
        </authorList>
    </citation>
    <scope>NUCLEOTIDE SEQUENCE [LARGE SCALE GENOMIC DNA]</scope>
    <source>
        <tissue evidence="6">Leaves</tissue>
    </source>
</reference>
<comment type="subcellular location">
    <subcellularLocation>
        <location evidence="1">Preautophagosomal structure</location>
    </subcellularLocation>
</comment>
<dbReference type="InterPro" id="IPR036322">
    <property type="entry name" value="WD40_repeat_dom_sf"/>
</dbReference>
<evidence type="ECO:0000259" key="5">
    <source>
        <dbReference type="Pfam" id="PF21034"/>
    </source>
</evidence>
<dbReference type="Pfam" id="PF12490">
    <property type="entry name" value="BCAS3"/>
    <property type="match status" value="1"/>
</dbReference>
<dbReference type="Gene3D" id="2.130.10.10">
    <property type="entry name" value="YVTN repeat-like/Quinoprotein amine dehydrogenase"/>
    <property type="match status" value="1"/>
</dbReference>
<dbReference type="OrthoDB" id="25778at2759"/>
<name>A0A6A1WJL7_9ROSI</name>
<dbReference type="InterPro" id="IPR015943">
    <property type="entry name" value="WD40/YVTN_repeat-like_dom_sf"/>
</dbReference>
<keyword evidence="3" id="KW-0732">Signal</keyword>
<dbReference type="GO" id="GO:0000407">
    <property type="term" value="C:phagophore assembly site"/>
    <property type="evidence" value="ECO:0007669"/>
    <property type="project" value="UniProtKB-SubCell"/>
</dbReference>
<gene>
    <name evidence="6" type="ORF">CJ030_MR1G018625</name>
</gene>
<feature type="chain" id="PRO_5025371356" evidence="3">
    <location>
        <begin position="27"/>
        <end position="915"/>
    </location>
</feature>
<evidence type="ECO:0000256" key="1">
    <source>
        <dbReference type="ARBA" id="ARBA00004329"/>
    </source>
</evidence>
<comment type="caution">
    <text evidence="6">The sequence shown here is derived from an EMBL/GenBank/DDBJ whole genome shotgun (WGS) entry which is preliminary data.</text>
</comment>
<keyword evidence="7" id="KW-1185">Reference proteome</keyword>
<dbReference type="Proteomes" id="UP000516437">
    <property type="component" value="Chromosome 1"/>
</dbReference>
<dbReference type="GO" id="GO:0006914">
    <property type="term" value="P:autophagy"/>
    <property type="evidence" value="ECO:0007669"/>
    <property type="project" value="InterPro"/>
</dbReference>